<dbReference type="Proteomes" id="UP000249061">
    <property type="component" value="Unassembled WGS sequence"/>
</dbReference>
<reference evidence="7 8" key="1">
    <citation type="submission" date="2017-08" db="EMBL/GenBank/DDBJ databases">
        <title>Infants hospitalized years apart are colonized by the same room-sourced microbial strains.</title>
        <authorList>
            <person name="Brooks B."/>
            <person name="Olm M.R."/>
            <person name="Firek B.A."/>
            <person name="Baker R."/>
            <person name="Thomas B.C."/>
            <person name="Morowitz M.J."/>
            <person name="Banfield J.F."/>
        </authorList>
    </citation>
    <scope>NUCLEOTIDE SEQUENCE [LARGE SCALE GENOMIC DNA]</scope>
    <source>
        <strain evidence="7">S2_003_000_R2_14</strain>
    </source>
</reference>
<dbReference type="PANTHER" id="PTHR43133:SF8">
    <property type="entry name" value="RNA POLYMERASE SIGMA FACTOR HI_1459-RELATED"/>
    <property type="match status" value="1"/>
</dbReference>
<dbReference type="InterPro" id="IPR013325">
    <property type="entry name" value="RNA_pol_sigma_r2"/>
</dbReference>
<sequence length="202" mass="23033">MPSPPASDRAYSSQVLSLDSSFARALRQRDAAAFEALVRAFVPRVRRLAMQYFRSPFEQEDAVQEVFAHLYSHLDAVDPLRAESLPGWVVTSARNKMLDLMRQKRPEQHVELTEFEGGEEAARGPELVASEELKAVLARFEEKLSAKHRSYFHAVFVDGRDWDEAREALGLSRLRTKYLKSVLLKRLQKHGPLLELLGKDKS</sequence>
<evidence type="ECO:0000256" key="4">
    <source>
        <dbReference type="ARBA" id="ARBA00023125"/>
    </source>
</evidence>
<dbReference type="InterPro" id="IPR014284">
    <property type="entry name" value="RNA_pol_sigma-70_dom"/>
</dbReference>
<dbReference type="NCBIfam" id="TIGR02937">
    <property type="entry name" value="sigma70-ECF"/>
    <property type="match status" value="1"/>
</dbReference>
<dbReference type="GO" id="GO:0016987">
    <property type="term" value="F:sigma factor activity"/>
    <property type="evidence" value="ECO:0007669"/>
    <property type="project" value="UniProtKB-KW"/>
</dbReference>
<evidence type="ECO:0000256" key="3">
    <source>
        <dbReference type="ARBA" id="ARBA00023082"/>
    </source>
</evidence>
<dbReference type="PANTHER" id="PTHR43133">
    <property type="entry name" value="RNA POLYMERASE ECF-TYPE SIGMA FACTO"/>
    <property type="match status" value="1"/>
</dbReference>
<evidence type="ECO:0000256" key="2">
    <source>
        <dbReference type="ARBA" id="ARBA00023015"/>
    </source>
</evidence>
<keyword evidence="3" id="KW-0731">Sigma factor</keyword>
<keyword evidence="2" id="KW-0805">Transcription regulation</keyword>
<dbReference type="AlphaFoldDB" id="A0A2W5TWI5"/>
<evidence type="ECO:0000313" key="7">
    <source>
        <dbReference type="EMBL" id="PZR18772.1"/>
    </source>
</evidence>
<dbReference type="GO" id="GO:0006352">
    <property type="term" value="P:DNA-templated transcription initiation"/>
    <property type="evidence" value="ECO:0007669"/>
    <property type="project" value="InterPro"/>
</dbReference>
<protein>
    <recommendedName>
        <fullName evidence="6">RNA polymerase sigma-70 region 2 domain-containing protein</fullName>
    </recommendedName>
</protein>
<dbReference type="InterPro" id="IPR007627">
    <property type="entry name" value="RNA_pol_sigma70_r2"/>
</dbReference>
<dbReference type="Gene3D" id="1.10.1740.10">
    <property type="match status" value="1"/>
</dbReference>
<evidence type="ECO:0000313" key="8">
    <source>
        <dbReference type="Proteomes" id="UP000249061"/>
    </source>
</evidence>
<gene>
    <name evidence="7" type="ORF">DI536_02515</name>
</gene>
<evidence type="ECO:0000259" key="6">
    <source>
        <dbReference type="Pfam" id="PF04542"/>
    </source>
</evidence>
<dbReference type="InterPro" id="IPR039425">
    <property type="entry name" value="RNA_pol_sigma-70-like"/>
</dbReference>
<feature type="domain" description="RNA polymerase sigma-70 region 2" evidence="6">
    <location>
        <begin position="37"/>
        <end position="105"/>
    </location>
</feature>
<keyword evidence="5" id="KW-0804">Transcription</keyword>
<organism evidence="7 8">
    <name type="scientific">Archangium gephyra</name>
    <dbReference type="NCBI Taxonomy" id="48"/>
    <lineage>
        <taxon>Bacteria</taxon>
        <taxon>Pseudomonadati</taxon>
        <taxon>Myxococcota</taxon>
        <taxon>Myxococcia</taxon>
        <taxon>Myxococcales</taxon>
        <taxon>Cystobacterineae</taxon>
        <taxon>Archangiaceae</taxon>
        <taxon>Archangium</taxon>
    </lineage>
</organism>
<evidence type="ECO:0000256" key="5">
    <source>
        <dbReference type="ARBA" id="ARBA00023163"/>
    </source>
</evidence>
<dbReference type="SUPFAM" id="SSF88946">
    <property type="entry name" value="Sigma2 domain of RNA polymerase sigma factors"/>
    <property type="match status" value="1"/>
</dbReference>
<dbReference type="InterPro" id="IPR013324">
    <property type="entry name" value="RNA_pol_sigma_r3/r4-like"/>
</dbReference>
<accession>A0A2W5TWI5</accession>
<dbReference type="GO" id="GO:0003677">
    <property type="term" value="F:DNA binding"/>
    <property type="evidence" value="ECO:0007669"/>
    <property type="project" value="UniProtKB-KW"/>
</dbReference>
<dbReference type="EMBL" id="QFQP01000001">
    <property type="protein sequence ID" value="PZR18772.1"/>
    <property type="molecule type" value="Genomic_DNA"/>
</dbReference>
<evidence type="ECO:0000256" key="1">
    <source>
        <dbReference type="ARBA" id="ARBA00010641"/>
    </source>
</evidence>
<dbReference type="Pfam" id="PF04542">
    <property type="entry name" value="Sigma70_r2"/>
    <property type="match status" value="1"/>
</dbReference>
<keyword evidence="4" id="KW-0238">DNA-binding</keyword>
<name>A0A2W5TWI5_9BACT</name>
<comment type="similarity">
    <text evidence="1">Belongs to the sigma-70 factor family. ECF subfamily.</text>
</comment>
<comment type="caution">
    <text evidence="7">The sequence shown here is derived from an EMBL/GenBank/DDBJ whole genome shotgun (WGS) entry which is preliminary data.</text>
</comment>
<proteinExistence type="inferred from homology"/>
<dbReference type="SUPFAM" id="SSF88659">
    <property type="entry name" value="Sigma3 and sigma4 domains of RNA polymerase sigma factors"/>
    <property type="match status" value="1"/>
</dbReference>